<evidence type="ECO:0000313" key="1">
    <source>
        <dbReference type="EMBL" id="ELU37745.1"/>
    </source>
</evidence>
<sequence length="128" mass="14173">MLSASLRIQPNCWASNIVSMFRFPHLTNVNKRAVLVRLSTEFTGGFAELELLYRAPKSLRQVSSSPGTKLGTVSNSGRYDISTLDAAHRGHNSQFGSTNSRYNSHVNCPYHMTDSNHIGMSFKHSIGT</sequence>
<proteinExistence type="predicted"/>
<organism evidence="1 2">
    <name type="scientific">Thanatephorus cucumeris (strain AG1-IA)</name>
    <name type="common">Rice sheath blight fungus</name>
    <name type="synonym">Rhizoctonia solani</name>
    <dbReference type="NCBI Taxonomy" id="983506"/>
    <lineage>
        <taxon>Eukaryota</taxon>
        <taxon>Fungi</taxon>
        <taxon>Dikarya</taxon>
        <taxon>Basidiomycota</taxon>
        <taxon>Agaricomycotina</taxon>
        <taxon>Agaricomycetes</taxon>
        <taxon>Cantharellales</taxon>
        <taxon>Ceratobasidiaceae</taxon>
        <taxon>Rhizoctonia</taxon>
        <taxon>Rhizoctonia solani AG-1</taxon>
    </lineage>
</organism>
<dbReference type="Proteomes" id="UP000011668">
    <property type="component" value="Unassembled WGS sequence"/>
</dbReference>
<dbReference type="HOGENOM" id="CLU_1961080_0_0_1"/>
<dbReference type="EMBL" id="AFRT01002477">
    <property type="protein sequence ID" value="ELU37745.1"/>
    <property type="molecule type" value="Genomic_DNA"/>
</dbReference>
<name>L8WIL8_THACA</name>
<dbReference type="AlphaFoldDB" id="L8WIL8"/>
<reference evidence="1 2" key="1">
    <citation type="journal article" date="2013" name="Nat. Commun.">
        <title>The evolution and pathogenic mechanisms of the rice sheath blight pathogen.</title>
        <authorList>
            <person name="Zheng A."/>
            <person name="Lin R."/>
            <person name="Xu L."/>
            <person name="Qin P."/>
            <person name="Tang C."/>
            <person name="Ai P."/>
            <person name="Zhang D."/>
            <person name="Liu Y."/>
            <person name="Sun Z."/>
            <person name="Feng H."/>
            <person name="Wang Y."/>
            <person name="Chen Y."/>
            <person name="Liang X."/>
            <person name="Fu R."/>
            <person name="Li Q."/>
            <person name="Zhang J."/>
            <person name="Yu X."/>
            <person name="Xie Z."/>
            <person name="Ding L."/>
            <person name="Guan P."/>
            <person name="Tang J."/>
            <person name="Liang Y."/>
            <person name="Wang S."/>
            <person name="Deng Q."/>
            <person name="Li S."/>
            <person name="Zhu J."/>
            <person name="Wang L."/>
            <person name="Liu H."/>
            <person name="Li P."/>
        </authorList>
    </citation>
    <scope>NUCLEOTIDE SEQUENCE [LARGE SCALE GENOMIC DNA]</scope>
    <source>
        <strain evidence="2">AG-1 IA</strain>
    </source>
</reference>
<accession>L8WIL8</accession>
<keyword evidence="2" id="KW-1185">Reference proteome</keyword>
<gene>
    <name evidence="1" type="ORF">AG1IA_08235</name>
</gene>
<protein>
    <submittedName>
        <fullName evidence="1">Uncharacterized protein</fullName>
    </submittedName>
</protein>
<comment type="caution">
    <text evidence="1">The sequence shown here is derived from an EMBL/GenBank/DDBJ whole genome shotgun (WGS) entry which is preliminary data.</text>
</comment>
<evidence type="ECO:0000313" key="2">
    <source>
        <dbReference type="Proteomes" id="UP000011668"/>
    </source>
</evidence>